<dbReference type="EMBL" id="BMIS01000002">
    <property type="protein sequence ID" value="GGE61306.1"/>
    <property type="molecule type" value="Genomic_DNA"/>
</dbReference>
<evidence type="ECO:0000313" key="7">
    <source>
        <dbReference type="EMBL" id="GGE61306.1"/>
    </source>
</evidence>
<keyword evidence="1 3" id="KW-0547">Nucleotide-binding</keyword>
<proteinExistence type="predicted"/>
<accession>A0A917AMF2</accession>
<dbReference type="GO" id="GO:0005524">
    <property type="term" value="F:ATP binding"/>
    <property type="evidence" value="ECO:0007669"/>
    <property type="project" value="UniProtKB-UniRule"/>
</dbReference>
<dbReference type="PANTHER" id="PTHR22683">
    <property type="entry name" value="SPORULATION PROTEIN RELATED"/>
    <property type="match status" value="1"/>
</dbReference>
<dbReference type="SUPFAM" id="SSF52540">
    <property type="entry name" value="P-loop containing nucleoside triphosphate hydrolases"/>
    <property type="match status" value="1"/>
</dbReference>
<keyword evidence="5" id="KW-1133">Transmembrane helix</keyword>
<evidence type="ECO:0000256" key="5">
    <source>
        <dbReference type="SAM" id="Phobius"/>
    </source>
</evidence>
<protein>
    <recommendedName>
        <fullName evidence="6">FtsK domain-containing protein</fullName>
    </recommendedName>
</protein>
<feature type="domain" description="FtsK" evidence="6">
    <location>
        <begin position="561"/>
        <end position="750"/>
    </location>
</feature>
<dbReference type="PROSITE" id="PS50901">
    <property type="entry name" value="FTSK"/>
    <property type="match status" value="1"/>
</dbReference>
<evidence type="ECO:0000313" key="8">
    <source>
        <dbReference type="Proteomes" id="UP000633136"/>
    </source>
</evidence>
<evidence type="ECO:0000259" key="6">
    <source>
        <dbReference type="PROSITE" id="PS50901"/>
    </source>
</evidence>
<dbReference type="InterPro" id="IPR002543">
    <property type="entry name" value="FtsK_dom"/>
</dbReference>
<dbReference type="Pfam" id="PF01580">
    <property type="entry name" value="FtsK_SpoIIIE"/>
    <property type="match status" value="1"/>
</dbReference>
<name>A0A917AMF2_9MICC</name>
<dbReference type="Proteomes" id="UP000633136">
    <property type="component" value="Unassembled WGS sequence"/>
</dbReference>
<evidence type="ECO:0000256" key="1">
    <source>
        <dbReference type="ARBA" id="ARBA00022741"/>
    </source>
</evidence>
<reference evidence="7" key="2">
    <citation type="submission" date="2020-09" db="EMBL/GenBank/DDBJ databases">
        <authorList>
            <person name="Sun Q."/>
            <person name="Zhou Y."/>
        </authorList>
    </citation>
    <scope>NUCLEOTIDE SEQUENCE</scope>
    <source>
        <strain evidence="7">CGMCC 1.15388</strain>
    </source>
</reference>
<dbReference type="PANTHER" id="PTHR22683:SF1">
    <property type="entry name" value="TYPE VII SECRETION SYSTEM PROTEIN ESSC"/>
    <property type="match status" value="1"/>
</dbReference>
<evidence type="ECO:0000256" key="3">
    <source>
        <dbReference type="PROSITE-ProRule" id="PRU00289"/>
    </source>
</evidence>
<evidence type="ECO:0000256" key="2">
    <source>
        <dbReference type="ARBA" id="ARBA00022840"/>
    </source>
</evidence>
<keyword evidence="2 3" id="KW-0067">ATP-binding</keyword>
<dbReference type="Gene3D" id="3.40.50.300">
    <property type="entry name" value="P-loop containing nucleotide triphosphate hydrolases"/>
    <property type="match status" value="2"/>
</dbReference>
<organism evidence="7 8">
    <name type="scientific">Nesterenkonia cremea</name>
    <dbReference type="NCBI Taxonomy" id="1882340"/>
    <lineage>
        <taxon>Bacteria</taxon>
        <taxon>Bacillati</taxon>
        <taxon>Actinomycetota</taxon>
        <taxon>Actinomycetes</taxon>
        <taxon>Micrococcales</taxon>
        <taxon>Micrococcaceae</taxon>
        <taxon>Nesterenkonia</taxon>
    </lineage>
</organism>
<dbReference type="GO" id="GO:0003677">
    <property type="term" value="F:DNA binding"/>
    <property type="evidence" value="ECO:0007669"/>
    <property type="project" value="InterPro"/>
</dbReference>
<comment type="caution">
    <text evidence="7">The sequence shown here is derived from an EMBL/GenBank/DDBJ whole genome shotgun (WGS) entry which is preliminary data.</text>
</comment>
<dbReference type="InterPro" id="IPR050206">
    <property type="entry name" value="FtsK/SpoIIIE/SftA"/>
</dbReference>
<feature type="binding site" evidence="3">
    <location>
        <begin position="580"/>
        <end position="587"/>
    </location>
    <ligand>
        <name>ATP</name>
        <dbReference type="ChEBI" id="CHEBI:30616"/>
    </ligand>
</feature>
<dbReference type="InterPro" id="IPR027417">
    <property type="entry name" value="P-loop_NTPase"/>
</dbReference>
<keyword evidence="5" id="KW-0472">Membrane</keyword>
<sequence>MSLTITVVHAPAALRPEEWAALHRCAGRMPHELRLAMSGLRTPSGAQLHTALLEWIAEQLPHLARSSGRELHSSTAGTPLSDLPADAPQIHPGMVVVLSPQPLTAAGGRSSRTAGLWLCIDQGPDAGRLLPLTRGSRSIGRAGDIAVADAALGRDQVRLDIGERGIRVQDGGRSLPWASGEPLTLGTSTFELLRGPVPAAGGRWPTPAELVDGEPPEGKHRMMLVMALVPLVAGIVLVTVTGMWFFLLFSAASALVALGTVLDAARRRRRYRRALKEAAEIWGRRRDLTLPTPGRISHILREGATAPMPAATVRLGTALVSSQLELPTSTAAAPPETPVRTGAALCLAAGTHTLLSGHQREVTRLLRWILLQLLIRPARSRPPLLLVPDVRLQLPADVEDLDQVGILPPAQLRAEDLPKVVSEGPPGVLIAPEGTGTLLVQRAAARGWHVVTSSPGALEAERAPSPQDQLQRVDLVEGTVEPGISEDREEDQQGATDRAHQLQADGLAAQTMAELLRLALPHCTEGGGAPGIPRQHDAALPDPLMARSARRSLIAELGRGTEGTEMLDLVNDGPHILLAGTSGSGKSELLKSLMLGWAAAYGPEEVNFVLFDFKGGSTFQTIDRLEHSLGLVTDLSQAQAERTLEGIHSELKRRERLFLEAGAGDYAEYRRVESEKSLARMLIVIDEFRIFSHELPDTMDELMRLATLGRSLGLHLVLATQRPQGVVTPDIRANIGSVITLRLRGEDESQDLVGTPEAGHIPRDLPGRGIIRRPGEAPLPFQSARLISGSERLSAQPASAPPPVAPDGNWEDTAPRIVKLLDGVGDARRRPHTPLLPALPEEVMATAGSGERGSAPMLAAVDDPSRQDQWPLDLRPGTPRSMALIGEGSSGGVQALSAVAAQLLAGEEPVHLYLLDGDRSLEKLRDHPRVGSWVTEEHMPEMEHLLAALKEELTLRRISRERDRTPLIILMSGHAQWHMAAQSSGPGLMDHALGTLISEGYGVGISAVLSGGRELVSGKLGARVPTRIYLPYGVSTDTSFMWPKLRPVDALPGRGVLVDPQHPAPGLEVQLVSAAEDPVPDPDSRLPTSAPPPISVHPLPEELSWDRLPGAPTVQTVNGPGSIPAPVIGIAQFTHAPAALELGTVSLILGSRAMGKTSALRLLTQQLDAPLGERLRWWEQLEPADQLGPPPGEEDLPAVLLIDDADRLGPAEHQRVEQLLLRGVRVVATAAPGASVFSTIPWAHRARGGPSNMLLSPTHRSQGDAFAMSVPVLGRPVPGRAVLLRPENPMLVQWASPAPPGHIQ</sequence>
<evidence type="ECO:0000256" key="4">
    <source>
        <dbReference type="SAM" id="MobiDB-lite"/>
    </source>
</evidence>
<dbReference type="CDD" id="cd01127">
    <property type="entry name" value="TrwB_TraG_TraD_VirD4"/>
    <property type="match status" value="1"/>
</dbReference>
<gene>
    <name evidence="7" type="ORF">GCM10011401_05240</name>
</gene>
<keyword evidence="8" id="KW-1185">Reference proteome</keyword>
<keyword evidence="5" id="KW-0812">Transmembrane</keyword>
<reference evidence="7" key="1">
    <citation type="journal article" date="2014" name="Int. J. Syst. Evol. Microbiol.">
        <title>Complete genome sequence of Corynebacterium casei LMG S-19264T (=DSM 44701T), isolated from a smear-ripened cheese.</title>
        <authorList>
            <consortium name="US DOE Joint Genome Institute (JGI-PGF)"/>
            <person name="Walter F."/>
            <person name="Albersmeier A."/>
            <person name="Kalinowski J."/>
            <person name="Ruckert C."/>
        </authorList>
    </citation>
    <scope>NUCLEOTIDE SEQUENCE</scope>
    <source>
        <strain evidence="7">CGMCC 1.15388</strain>
    </source>
</reference>
<feature type="region of interest" description="Disordered" evidence="4">
    <location>
        <begin position="790"/>
        <end position="811"/>
    </location>
</feature>
<feature type="transmembrane region" description="Helical" evidence="5">
    <location>
        <begin position="222"/>
        <end position="240"/>
    </location>
</feature>
<dbReference type="RefSeq" id="WP_188682582.1">
    <property type="nucleotide sequence ID" value="NZ_BMIS01000002.1"/>
</dbReference>